<dbReference type="Proteomes" id="UP000642070">
    <property type="component" value="Unassembled WGS sequence"/>
</dbReference>
<evidence type="ECO:0000256" key="1">
    <source>
        <dbReference type="SAM" id="MobiDB-lite"/>
    </source>
</evidence>
<keyword evidence="3" id="KW-1185">Reference proteome</keyword>
<dbReference type="InterPro" id="IPR006059">
    <property type="entry name" value="SBP"/>
</dbReference>
<accession>A0A917WT36</accession>
<proteinExistence type="predicted"/>
<dbReference type="SUPFAM" id="SSF53850">
    <property type="entry name" value="Periplasmic binding protein-like II"/>
    <property type="match status" value="1"/>
</dbReference>
<dbReference type="PANTHER" id="PTHR43649:SF12">
    <property type="entry name" value="DIACETYLCHITOBIOSE BINDING PROTEIN DASA"/>
    <property type="match status" value="1"/>
</dbReference>
<dbReference type="PANTHER" id="PTHR43649">
    <property type="entry name" value="ARABINOSE-BINDING PROTEIN-RELATED"/>
    <property type="match status" value="1"/>
</dbReference>
<comment type="caution">
    <text evidence="2">The sequence shown here is derived from an EMBL/GenBank/DDBJ whole genome shotgun (WGS) entry which is preliminary data.</text>
</comment>
<reference evidence="2" key="2">
    <citation type="submission" date="2020-09" db="EMBL/GenBank/DDBJ databases">
        <authorList>
            <person name="Sun Q."/>
            <person name="Ohkuma M."/>
        </authorList>
    </citation>
    <scope>NUCLEOTIDE SEQUENCE</scope>
    <source>
        <strain evidence="2">JCM 19831</strain>
    </source>
</reference>
<organism evidence="2 3">
    <name type="scientific">Dactylosporangium sucinum</name>
    <dbReference type="NCBI Taxonomy" id="1424081"/>
    <lineage>
        <taxon>Bacteria</taxon>
        <taxon>Bacillati</taxon>
        <taxon>Actinomycetota</taxon>
        <taxon>Actinomycetes</taxon>
        <taxon>Micromonosporales</taxon>
        <taxon>Micromonosporaceae</taxon>
        <taxon>Dactylosporangium</taxon>
    </lineage>
</organism>
<gene>
    <name evidence="2" type="ORF">GCM10007977_028880</name>
</gene>
<dbReference type="Gene3D" id="3.40.190.10">
    <property type="entry name" value="Periplasmic binding protein-like II"/>
    <property type="match status" value="1"/>
</dbReference>
<dbReference type="RefSeq" id="WP_190250318.1">
    <property type="nucleotide sequence ID" value="NZ_BMPI01000012.1"/>
</dbReference>
<dbReference type="EMBL" id="BMPI01000012">
    <property type="protein sequence ID" value="GGM25947.1"/>
    <property type="molecule type" value="Genomic_DNA"/>
</dbReference>
<sequence>MASLSLTAACGDTEEPAKSAQDGGTLEITHWDLLAPSYGAKMWETFQGYQQQNPKATLTKQEITRADYETTIKTQLAAGGGPDVFAVADTFLPELAEAGVLEPLDGVFGPDVKLNVTNEGGKWRGKQLAITAQIAPYALLWNKDILAQAGVQPPTTPEELVAAAKTIKEKTGITGFAVRHRIAEENPWWIDFNNWPQGFGGGWSDGKSLTIDRPENIAALKAYKAVYDSGAFAVGDDASTFRTKFKEGKLAMLIDATGAPTAMISDKVPGTSIMSSKLPFPGKNTSQVGIYFVVNKHSKNKDLAKDFLRWLVKPEPQQKLSEVIGNASTVAVDTTVPEAYVKANPWVTAYRQNAPFSHDAVVDGFEAKTPQIRHIVLQWVEKVLLQNVPPEEALAKAAQEAKAAVGG</sequence>
<name>A0A917WT36_9ACTN</name>
<feature type="region of interest" description="Disordered" evidence="1">
    <location>
        <begin position="1"/>
        <end position="24"/>
    </location>
</feature>
<dbReference type="AlphaFoldDB" id="A0A917WT36"/>
<protein>
    <submittedName>
        <fullName evidence="2">Sugar ABC transporter</fullName>
    </submittedName>
</protein>
<dbReference type="Pfam" id="PF01547">
    <property type="entry name" value="SBP_bac_1"/>
    <property type="match status" value="1"/>
</dbReference>
<dbReference type="InterPro" id="IPR050490">
    <property type="entry name" value="Bact_solute-bd_prot1"/>
</dbReference>
<reference evidence="2" key="1">
    <citation type="journal article" date="2014" name="Int. J. Syst. Evol. Microbiol.">
        <title>Complete genome sequence of Corynebacterium casei LMG S-19264T (=DSM 44701T), isolated from a smear-ripened cheese.</title>
        <authorList>
            <consortium name="US DOE Joint Genome Institute (JGI-PGF)"/>
            <person name="Walter F."/>
            <person name="Albersmeier A."/>
            <person name="Kalinowski J."/>
            <person name="Ruckert C."/>
        </authorList>
    </citation>
    <scope>NUCLEOTIDE SEQUENCE</scope>
    <source>
        <strain evidence="2">JCM 19831</strain>
    </source>
</reference>
<evidence type="ECO:0000313" key="2">
    <source>
        <dbReference type="EMBL" id="GGM25947.1"/>
    </source>
</evidence>
<evidence type="ECO:0000313" key="3">
    <source>
        <dbReference type="Proteomes" id="UP000642070"/>
    </source>
</evidence>